<comment type="similarity">
    <text evidence="1">Belongs to the AfsR/DnrI/RedD regulatory family.</text>
</comment>
<evidence type="ECO:0000256" key="3">
    <source>
        <dbReference type="ARBA" id="ARBA00023125"/>
    </source>
</evidence>
<dbReference type="Gene3D" id="1.10.10.10">
    <property type="entry name" value="Winged helix-like DNA-binding domain superfamily/Winged helix DNA-binding domain"/>
    <property type="match status" value="1"/>
</dbReference>
<dbReference type="RefSeq" id="WP_270690440.1">
    <property type="nucleotide sequence ID" value="NZ_JAQFWQ010000151.1"/>
</dbReference>
<organism evidence="8 9">
    <name type="scientific">Nocardiopsis endophytica</name>
    <dbReference type="NCBI Taxonomy" id="3018445"/>
    <lineage>
        <taxon>Bacteria</taxon>
        <taxon>Bacillati</taxon>
        <taxon>Actinomycetota</taxon>
        <taxon>Actinomycetes</taxon>
        <taxon>Streptosporangiales</taxon>
        <taxon>Nocardiopsidaceae</taxon>
        <taxon>Nocardiopsis</taxon>
    </lineage>
</organism>
<dbReference type="SUPFAM" id="SSF48452">
    <property type="entry name" value="TPR-like"/>
    <property type="match status" value="1"/>
</dbReference>
<feature type="DNA-binding region" description="OmpR/PhoB-type" evidence="5">
    <location>
        <begin position="1"/>
        <end position="90"/>
    </location>
</feature>
<gene>
    <name evidence="8" type="ORF">O4J56_29880</name>
</gene>
<dbReference type="PANTHER" id="PTHR35807:SF1">
    <property type="entry name" value="TRANSCRIPTIONAL REGULATOR REDD"/>
    <property type="match status" value="1"/>
</dbReference>
<comment type="caution">
    <text evidence="8">The sequence shown here is derived from an EMBL/GenBank/DDBJ whole genome shotgun (WGS) entry which is preliminary data.</text>
</comment>
<dbReference type="CDD" id="cd15831">
    <property type="entry name" value="BTAD"/>
    <property type="match status" value="1"/>
</dbReference>
<evidence type="ECO:0000313" key="8">
    <source>
        <dbReference type="EMBL" id="MDA2814893.1"/>
    </source>
</evidence>
<dbReference type="Pfam" id="PF03704">
    <property type="entry name" value="BTAD"/>
    <property type="match status" value="1"/>
</dbReference>
<evidence type="ECO:0000256" key="2">
    <source>
        <dbReference type="ARBA" id="ARBA00023015"/>
    </source>
</evidence>
<feature type="region of interest" description="Disordered" evidence="6">
    <location>
        <begin position="583"/>
        <end position="605"/>
    </location>
</feature>
<evidence type="ECO:0000259" key="7">
    <source>
        <dbReference type="PROSITE" id="PS51755"/>
    </source>
</evidence>
<dbReference type="SMART" id="SM01043">
    <property type="entry name" value="BTAD"/>
    <property type="match status" value="1"/>
</dbReference>
<protein>
    <submittedName>
        <fullName evidence="8">BTAD domain-containing putative transcriptional regulator</fullName>
    </submittedName>
</protein>
<dbReference type="InterPro" id="IPR011990">
    <property type="entry name" value="TPR-like_helical_dom_sf"/>
</dbReference>
<reference evidence="8 9" key="1">
    <citation type="submission" date="2023-01" db="EMBL/GenBank/DDBJ databases">
        <title>Draft genome sequence of Nocardiopsis sp. RSe5-2 isolated from halophytes.</title>
        <authorList>
            <person name="Duangmal K."/>
            <person name="Chantavorakit T."/>
        </authorList>
    </citation>
    <scope>NUCLEOTIDE SEQUENCE [LARGE SCALE GENOMIC DNA]</scope>
    <source>
        <strain evidence="8 9">RSe5-2</strain>
    </source>
</reference>
<evidence type="ECO:0000256" key="1">
    <source>
        <dbReference type="ARBA" id="ARBA00005820"/>
    </source>
</evidence>
<name>A0ABT4UD44_9ACTN</name>
<keyword evidence="9" id="KW-1185">Reference proteome</keyword>
<dbReference type="InterPro" id="IPR027417">
    <property type="entry name" value="P-loop_NTPase"/>
</dbReference>
<dbReference type="PRINTS" id="PR00364">
    <property type="entry name" value="DISEASERSIST"/>
</dbReference>
<dbReference type="SMART" id="SM00862">
    <property type="entry name" value="Trans_reg_C"/>
    <property type="match status" value="1"/>
</dbReference>
<evidence type="ECO:0000313" key="9">
    <source>
        <dbReference type="Proteomes" id="UP001527866"/>
    </source>
</evidence>
<dbReference type="PANTHER" id="PTHR35807">
    <property type="entry name" value="TRANSCRIPTIONAL REGULATOR REDD-RELATED"/>
    <property type="match status" value="1"/>
</dbReference>
<sequence>MQIRILGPVQVLRDGRSVPLGGAKPSAALAALLLADGAPVSVDRLSRALWGPHPPATMPAQIHTYVSRLRKILGPGAHLERRAGGYALQVPDAAVDLRDFARLAALGRTALEGGYHREASAHLSAALDQWTGYPLEGAAAPLAEAEAPRLAGARLAAVEDRAEADLALGRHRRTAEELAPLVEEHPLRERLRAQLMTALYRCGRQADALEAYRAGRALIADELGVDPSSVLDGAFQAILQGEPGPPPAPAPAEPAPSLPADLADFTGRVRHLADMAAWLGPGGPAGGGPAPAVVVAGAAGTGKTALAVRAAHALRDRFPDGTAFARLTGPLGRPRPLGEVLADLLACLPGGEPPPPDTGGRIARYRRLCARGRLLVVLDDAVAPGPAAELLPGGPGVRTVVTTRSRRTALPGARLLHLGPFEPEEAVELLRGAAGAARTDGGAEDAAALSAACGHLPLAVRAAAVRLAAKAHWGPSLLLRRMARGPLAELAAGGVDVRGELRAAVRRLPAALRADAAGLARLGGGPLSVQDAAAALGRGEAEAEDVLEALVDENVLSPSGMAPGGRFGYALPAPLRWALLEEPGGWDRVGPPPGRGSRVSAPGRG</sequence>
<feature type="domain" description="OmpR/PhoB-type" evidence="7">
    <location>
        <begin position="1"/>
        <end position="90"/>
    </location>
</feature>
<proteinExistence type="inferred from homology"/>
<dbReference type="PROSITE" id="PS51755">
    <property type="entry name" value="OMPR_PHOB"/>
    <property type="match status" value="1"/>
</dbReference>
<evidence type="ECO:0000256" key="6">
    <source>
        <dbReference type="SAM" id="MobiDB-lite"/>
    </source>
</evidence>
<dbReference type="Gene3D" id="3.40.50.300">
    <property type="entry name" value="P-loop containing nucleotide triphosphate hydrolases"/>
    <property type="match status" value="1"/>
</dbReference>
<dbReference type="SUPFAM" id="SSF46894">
    <property type="entry name" value="C-terminal effector domain of the bipartite response regulators"/>
    <property type="match status" value="1"/>
</dbReference>
<dbReference type="Proteomes" id="UP001527866">
    <property type="component" value="Unassembled WGS sequence"/>
</dbReference>
<dbReference type="InterPro" id="IPR036388">
    <property type="entry name" value="WH-like_DNA-bd_sf"/>
</dbReference>
<keyword evidence="2" id="KW-0805">Transcription regulation</keyword>
<dbReference type="SUPFAM" id="SSF52540">
    <property type="entry name" value="P-loop containing nucleoside triphosphate hydrolases"/>
    <property type="match status" value="1"/>
</dbReference>
<dbReference type="InterPro" id="IPR005158">
    <property type="entry name" value="BTAD"/>
</dbReference>
<dbReference type="InterPro" id="IPR016032">
    <property type="entry name" value="Sig_transdc_resp-reg_C-effctor"/>
</dbReference>
<evidence type="ECO:0000256" key="4">
    <source>
        <dbReference type="ARBA" id="ARBA00023163"/>
    </source>
</evidence>
<dbReference type="Gene3D" id="1.25.40.10">
    <property type="entry name" value="Tetratricopeptide repeat domain"/>
    <property type="match status" value="1"/>
</dbReference>
<keyword evidence="3 5" id="KW-0238">DNA-binding</keyword>
<accession>A0ABT4UD44</accession>
<keyword evidence="4" id="KW-0804">Transcription</keyword>
<evidence type="ECO:0000256" key="5">
    <source>
        <dbReference type="PROSITE-ProRule" id="PRU01091"/>
    </source>
</evidence>
<dbReference type="InterPro" id="IPR051677">
    <property type="entry name" value="AfsR-DnrI-RedD_regulator"/>
</dbReference>
<dbReference type="EMBL" id="JAQFWQ010000151">
    <property type="protein sequence ID" value="MDA2814893.1"/>
    <property type="molecule type" value="Genomic_DNA"/>
</dbReference>
<dbReference type="InterPro" id="IPR001867">
    <property type="entry name" value="OmpR/PhoB-type_DNA-bd"/>
</dbReference>